<dbReference type="GO" id="GO:0008883">
    <property type="term" value="F:glutamyl-tRNA reductase activity"/>
    <property type="evidence" value="ECO:0007669"/>
    <property type="project" value="UniProtKB-UniRule"/>
</dbReference>
<feature type="domain" description="Glutamyl-tRNA reductase N-terminal" evidence="17">
    <location>
        <begin position="44"/>
        <end position="154"/>
    </location>
</feature>
<dbReference type="InterPro" id="IPR015895">
    <property type="entry name" value="4pyrrol_synth_GluRdtase_N"/>
</dbReference>
<feature type="coiled-coil region" evidence="14">
    <location>
        <begin position="291"/>
        <end position="318"/>
    </location>
</feature>
<dbReference type="UniPathway" id="UPA00251">
    <property type="reaction ID" value="UER00316"/>
</dbReference>
<evidence type="ECO:0000256" key="13">
    <source>
        <dbReference type="RuleBase" id="RU000584"/>
    </source>
</evidence>
<dbReference type="OMA" id="FAFKCAA"/>
<gene>
    <name evidence="8" type="primary">hemA</name>
    <name evidence="18" type="ORF">ATY89_02515</name>
    <name evidence="19" type="ORF">ATZ20_05550</name>
</gene>
<comment type="catalytic activity">
    <reaction evidence="7 8 13">
        <text>(S)-4-amino-5-oxopentanoate + tRNA(Glu) + NADP(+) = L-glutamyl-tRNA(Glu) + NADPH + H(+)</text>
        <dbReference type="Rhea" id="RHEA:12344"/>
        <dbReference type="Rhea" id="RHEA-COMP:9663"/>
        <dbReference type="Rhea" id="RHEA-COMP:9680"/>
        <dbReference type="ChEBI" id="CHEBI:15378"/>
        <dbReference type="ChEBI" id="CHEBI:57501"/>
        <dbReference type="ChEBI" id="CHEBI:57783"/>
        <dbReference type="ChEBI" id="CHEBI:58349"/>
        <dbReference type="ChEBI" id="CHEBI:78442"/>
        <dbReference type="ChEBI" id="CHEBI:78520"/>
        <dbReference type="EC" id="1.2.1.70"/>
    </reaction>
</comment>
<comment type="subunit">
    <text evidence="8">Homodimer.</text>
</comment>
<reference evidence="20 21" key="1">
    <citation type="submission" date="2015-12" db="EMBL/GenBank/DDBJ databases">
        <title>A stable core within a dynamic pangenome in Sulfolobus acidocaldarius.</title>
        <authorList>
            <person name="Anderson R."/>
            <person name="Kouris A."/>
            <person name="Seward C."/>
            <person name="Campbell K."/>
            <person name="Whitaker R."/>
        </authorList>
    </citation>
    <scope>NUCLEOTIDE SEQUENCE [LARGE SCALE GENOMIC DNA]</scope>
    <source>
        <strain evidence="18 21">GG12-C01-09</strain>
        <strain evidence="19 20">NG05B_CO5_07</strain>
    </source>
</reference>
<evidence type="ECO:0000313" key="20">
    <source>
        <dbReference type="Proteomes" id="UP000060043"/>
    </source>
</evidence>
<dbReference type="Pfam" id="PF05201">
    <property type="entry name" value="GlutR_N"/>
    <property type="match status" value="1"/>
</dbReference>
<dbReference type="EMBL" id="CP013695">
    <property type="protein sequence ID" value="ALU31666.1"/>
    <property type="molecule type" value="Genomic_DNA"/>
</dbReference>
<dbReference type="GO" id="GO:0019353">
    <property type="term" value="P:protoporphyrinogen IX biosynthetic process from glutamate"/>
    <property type="evidence" value="ECO:0007669"/>
    <property type="project" value="TreeGrafter"/>
</dbReference>
<protein>
    <recommendedName>
        <fullName evidence="3 8">Glutamyl-tRNA reductase</fullName>
        <shortName evidence="8">GluTR</shortName>
        <ecNumber evidence="3 8">1.2.1.70</ecNumber>
    </recommendedName>
</protein>
<comment type="domain">
    <text evidence="8">Possesses an unusual extended V-shaped dimeric structure with each monomer consisting of three distinct domains arranged along a curved 'spinal' alpha-helix. The N-terminal catalytic domain specifically recognizes the glutamate moiety of the substrate. The second domain is the NADPH-binding domain, and the third C-terminal domain is responsible for dimerization.</text>
</comment>
<dbReference type="EC" id="1.2.1.70" evidence="3 8"/>
<dbReference type="Gene3D" id="3.40.50.720">
    <property type="entry name" value="NAD(P)-binding Rossmann-like Domain"/>
    <property type="match status" value="1"/>
</dbReference>
<evidence type="ECO:0000313" key="21">
    <source>
        <dbReference type="Proteomes" id="UP000065473"/>
    </source>
</evidence>
<dbReference type="InterPro" id="IPR036453">
    <property type="entry name" value="GluRdtase_dimer_dom_sf"/>
</dbReference>
<evidence type="ECO:0000313" key="18">
    <source>
        <dbReference type="EMBL" id="ALU28940.1"/>
    </source>
</evidence>
<dbReference type="InterPro" id="IPR036343">
    <property type="entry name" value="GluRdtase_N_sf"/>
</dbReference>
<evidence type="ECO:0000259" key="17">
    <source>
        <dbReference type="Pfam" id="PF05201"/>
    </source>
</evidence>
<dbReference type="InterPro" id="IPR018214">
    <property type="entry name" value="GluRdtase_CS"/>
</dbReference>
<feature type="active site" description="Nucleophile" evidence="8 9">
    <location>
        <position position="52"/>
    </location>
</feature>
<comment type="miscellaneous">
    <text evidence="8">During catalysis, the active site Cys acts as a nucleophile attacking the alpha-carbonyl group of tRNA-bound glutamate with the formation of a thioester intermediate between enzyme and glutamate, and the concomitant release of tRNA(Glu). The thioester intermediate is finally reduced by direct hydride transfer from NADPH, to form the product GSA.</text>
</comment>
<dbReference type="OrthoDB" id="4562at2157"/>
<feature type="binding site" evidence="8 11">
    <location>
        <begin position="187"/>
        <end position="192"/>
    </location>
    <ligand>
        <name>NADP(+)</name>
        <dbReference type="ChEBI" id="CHEBI:58349"/>
    </ligand>
</feature>
<dbReference type="InterPro" id="IPR006151">
    <property type="entry name" value="Shikm_DH/Glu-tRNA_Rdtase"/>
</dbReference>
<evidence type="ECO:0000256" key="1">
    <source>
        <dbReference type="ARBA" id="ARBA00005059"/>
    </source>
</evidence>
<keyword evidence="5 8" id="KW-0560">Oxidoreductase</keyword>
<proteinExistence type="inferred from homology"/>
<dbReference type="PANTHER" id="PTHR43013">
    <property type="entry name" value="GLUTAMYL-TRNA REDUCTASE"/>
    <property type="match status" value="1"/>
</dbReference>
<dbReference type="InterPro" id="IPR036291">
    <property type="entry name" value="NAD(P)-bd_dom_sf"/>
</dbReference>
<dbReference type="GO" id="GO:0050661">
    <property type="term" value="F:NADP binding"/>
    <property type="evidence" value="ECO:0007669"/>
    <property type="project" value="InterPro"/>
</dbReference>
<evidence type="ECO:0000256" key="4">
    <source>
        <dbReference type="ARBA" id="ARBA00022857"/>
    </source>
</evidence>
<feature type="binding site" evidence="8 10">
    <location>
        <position position="118"/>
    </location>
    <ligand>
        <name>substrate</name>
    </ligand>
</feature>
<dbReference type="SUPFAM" id="SSF69075">
    <property type="entry name" value="Glutamyl tRNA-reductase dimerization domain"/>
    <property type="match status" value="1"/>
</dbReference>
<feature type="binding site" evidence="8 10">
    <location>
        <position position="107"/>
    </location>
    <ligand>
        <name>substrate</name>
    </ligand>
</feature>
<accession>A0A0U2WZT7</accession>
<feature type="binding site" evidence="8 10">
    <location>
        <begin position="51"/>
        <end position="54"/>
    </location>
    <ligand>
        <name>substrate</name>
    </ligand>
</feature>
<dbReference type="AlphaFoldDB" id="A0A0U2WZT7"/>
<evidence type="ECO:0000256" key="9">
    <source>
        <dbReference type="PIRSR" id="PIRSR000445-1"/>
    </source>
</evidence>
<comment type="similarity">
    <text evidence="2 8 13">Belongs to the glutamyl-tRNA reductase family.</text>
</comment>
<evidence type="ECO:0000256" key="7">
    <source>
        <dbReference type="ARBA" id="ARBA00047464"/>
    </source>
</evidence>
<dbReference type="RefSeq" id="WP_011277652.1">
    <property type="nucleotide sequence ID" value="NZ_BHWZ01000001.1"/>
</dbReference>
<evidence type="ECO:0000256" key="2">
    <source>
        <dbReference type="ARBA" id="ARBA00005916"/>
    </source>
</evidence>
<dbReference type="SMR" id="A0A0U2WZT7"/>
<evidence type="ECO:0000256" key="12">
    <source>
        <dbReference type="PIRSR" id="PIRSR000445-4"/>
    </source>
</evidence>
<dbReference type="HAMAP" id="MF_00087">
    <property type="entry name" value="Glu_tRNA_reductase"/>
    <property type="match status" value="1"/>
</dbReference>
<keyword evidence="4 8" id="KW-0521">NADP</keyword>
<dbReference type="SUPFAM" id="SSF51735">
    <property type="entry name" value="NAD(P)-binding Rossmann-fold domains"/>
    <property type="match status" value="1"/>
</dbReference>
<name>A0A0U2WZT7_9CREN</name>
<feature type="domain" description="Quinate/shikimate 5-dehydrogenase/glutamyl-tRNA reductase" evidence="16">
    <location>
        <begin position="173"/>
        <end position="284"/>
    </location>
</feature>
<dbReference type="GeneID" id="14551293"/>
<evidence type="ECO:0000256" key="8">
    <source>
        <dbReference type="HAMAP-Rule" id="MF_00087"/>
    </source>
</evidence>
<evidence type="ECO:0000256" key="11">
    <source>
        <dbReference type="PIRSR" id="PIRSR000445-3"/>
    </source>
</evidence>
<feature type="site" description="Important for activity" evidence="8 12">
    <location>
        <position position="97"/>
    </location>
</feature>
<comment type="function">
    <text evidence="8">Catalyzes the NADPH-dependent reduction of glutamyl-tRNA(Glu) to glutamate 1-semialdehyde (GSA).</text>
</comment>
<dbReference type="NCBIfam" id="NF000752">
    <property type="entry name" value="PRK00045.4-2"/>
    <property type="match status" value="1"/>
</dbReference>
<dbReference type="PANTHER" id="PTHR43013:SF1">
    <property type="entry name" value="GLUTAMYL-TRNA REDUCTASE"/>
    <property type="match status" value="1"/>
</dbReference>
<dbReference type="InterPro" id="IPR000343">
    <property type="entry name" value="4pyrrol_synth_GluRdtase"/>
</dbReference>
<dbReference type="Proteomes" id="UP000065473">
    <property type="component" value="Chromosome"/>
</dbReference>
<keyword evidence="6 8" id="KW-0627">Porphyrin biosynthesis</keyword>
<comment type="pathway">
    <text evidence="1 8 13">Porphyrin-containing compound metabolism; protoporphyrin-IX biosynthesis; 5-aminolevulinate from L-glutamyl-tRNA(Glu): step 1/2.</text>
</comment>
<dbReference type="PROSITE" id="PS00747">
    <property type="entry name" value="GLUTR"/>
    <property type="match status" value="1"/>
</dbReference>
<evidence type="ECO:0000256" key="10">
    <source>
        <dbReference type="PIRSR" id="PIRSR000445-2"/>
    </source>
</evidence>
<dbReference type="PIRSF" id="PIRSF000445">
    <property type="entry name" value="4pyrrol_synth_GluRdtase"/>
    <property type="match status" value="1"/>
</dbReference>
<dbReference type="STRING" id="1435377.SUSAZ_03505"/>
<evidence type="ECO:0000256" key="3">
    <source>
        <dbReference type="ARBA" id="ARBA00012970"/>
    </source>
</evidence>
<dbReference type="InterPro" id="IPR015896">
    <property type="entry name" value="4pyrrol_synth_GluRdtase_dimer"/>
</dbReference>
<feature type="binding site" evidence="8 10">
    <location>
        <begin position="112"/>
        <end position="114"/>
    </location>
    <ligand>
        <name>substrate</name>
    </ligand>
</feature>
<dbReference type="Pfam" id="PF00745">
    <property type="entry name" value="GlutR_dimer"/>
    <property type="match status" value="1"/>
</dbReference>
<evidence type="ECO:0000259" key="15">
    <source>
        <dbReference type="Pfam" id="PF00745"/>
    </source>
</evidence>
<dbReference type="Pfam" id="PF01488">
    <property type="entry name" value="Shikimate_DH"/>
    <property type="match status" value="1"/>
</dbReference>
<dbReference type="Proteomes" id="UP000060043">
    <property type="component" value="Chromosome"/>
</dbReference>
<dbReference type="EMBL" id="CP013694">
    <property type="protein sequence ID" value="ALU28940.1"/>
    <property type="molecule type" value="Genomic_DNA"/>
</dbReference>
<organism evidence="19 20">
    <name type="scientific">Sulfolobus acidocaldarius</name>
    <dbReference type="NCBI Taxonomy" id="2285"/>
    <lineage>
        <taxon>Archaea</taxon>
        <taxon>Thermoproteota</taxon>
        <taxon>Thermoprotei</taxon>
        <taxon>Sulfolobales</taxon>
        <taxon>Sulfolobaceae</taxon>
        <taxon>Sulfolobus</taxon>
    </lineage>
</organism>
<evidence type="ECO:0000256" key="6">
    <source>
        <dbReference type="ARBA" id="ARBA00023244"/>
    </source>
</evidence>
<feature type="domain" description="Tetrapyrrole biosynthesis glutamyl-tRNA reductase dimerisation" evidence="15">
    <location>
        <begin position="300"/>
        <end position="399"/>
    </location>
</feature>
<evidence type="ECO:0000259" key="16">
    <source>
        <dbReference type="Pfam" id="PF01488"/>
    </source>
</evidence>
<evidence type="ECO:0000313" key="19">
    <source>
        <dbReference type="EMBL" id="ALU31666.1"/>
    </source>
</evidence>
<dbReference type="SUPFAM" id="SSF69742">
    <property type="entry name" value="Glutamyl tRNA-reductase catalytic, N-terminal domain"/>
    <property type="match status" value="1"/>
</dbReference>
<dbReference type="PaxDb" id="1435377-SUSAZ_03505"/>
<dbReference type="NCBIfam" id="TIGR01035">
    <property type="entry name" value="hemA"/>
    <property type="match status" value="1"/>
</dbReference>
<evidence type="ECO:0000256" key="5">
    <source>
        <dbReference type="ARBA" id="ARBA00023002"/>
    </source>
</evidence>
<evidence type="ECO:0000256" key="14">
    <source>
        <dbReference type="SAM" id="Coils"/>
    </source>
</evidence>
<dbReference type="Gene3D" id="3.30.460.30">
    <property type="entry name" value="Glutamyl-tRNA reductase, N-terminal domain"/>
    <property type="match status" value="1"/>
</dbReference>
<keyword evidence="14" id="KW-0175">Coiled coil</keyword>
<sequence length="414" mass="47528">MVDNIIDTDNYYAIVYTYKTIGLSKLYEHYIPEKDLINIRFSDTQVSLLQTCNRVELYLYTKDRNKINDILSKLNETHGKDISSNAIVLRGKDAINHLYQVASGLDSLAIGEYEILGQIKEALTSCKKHSLCNEEIELLFNAAIKVGRKVRSLTNISKGKVGIYSIAIQKSLEVMGDLTDIKIAIVGAGEIGSKLAFMLKNNGARNLTIFNRNLDRALELSNKFGYNAELLDFQKVNEYDLVFIAINNSNPSQLRLDKPKLVIDLSVPPVVYKTSNVIYLDDLRVISDNIILNKREDIKKAEAIINEEIQKFESLLNNYNMNRLVSRFMSEIEWVREKEVDRAFNEILKNYADKDNIKEIIDKMTYSLIKKVFSPILEDLRKDPNNKKQIVEYLIEVFQNGQFSDTKTQKIEKQ</sequence>